<sequence>LAGIHIIYDRKFLLECKNSPVARTPLCCLPQIPDVTSLAQSSLVKPEEVKEQNESQEIMPGEQPRHKAPA</sequence>
<dbReference type="GO" id="GO:0005737">
    <property type="term" value="C:cytoplasm"/>
    <property type="evidence" value="ECO:0007669"/>
    <property type="project" value="TreeGrafter"/>
</dbReference>
<reference evidence="5 6" key="1">
    <citation type="submission" date="2019-09" db="EMBL/GenBank/DDBJ databases">
        <title>Bird 10,000 Genomes (B10K) Project - Family phase.</title>
        <authorList>
            <person name="Zhang G."/>
        </authorList>
    </citation>
    <scope>NUCLEOTIDE SEQUENCE [LARGE SCALE GENOMIC DNA]</scope>
    <source>
        <strain evidence="5">B10K-DU-001-78</strain>
        <tissue evidence="5">Muscle</tissue>
    </source>
</reference>
<evidence type="ECO:0000256" key="2">
    <source>
        <dbReference type="ARBA" id="ARBA00022845"/>
    </source>
</evidence>
<dbReference type="GO" id="GO:0008190">
    <property type="term" value="F:eukaryotic initiation factor 4E binding"/>
    <property type="evidence" value="ECO:0007669"/>
    <property type="project" value="InterPro"/>
</dbReference>
<feature type="region of interest" description="Disordered" evidence="4">
    <location>
        <begin position="43"/>
        <end position="70"/>
    </location>
</feature>
<dbReference type="Pfam" id="PF05456">
    <property type="entry name" value="eIF_4EBP"/>
    <property type="match status" value="1"/>
</dbReference>
<evidence type="ECO:0000256" key="3">
    <source>
        <dbReference type="ARBA" id="ARBA00023193"/>
    </source>
</evidence>
<accession>A0A7L1G4N4</accession>
<feature type="non-terminal residue" evidence="5">
    <location>
        <position position="1"/>
    </location>
</feature>
<evidence type="ECO:0000313" key="6">
    <source>
        <dbReference type="Proteomes" id="UP000557230"/>
    </source>
</evidence>
<dbReference type="InterPro" id="IPR008606">
    <property type="entry name" value="EIF4EBP"/>
</dbReference>
<comment type="similarity">
    <text evidence="1">Belongs to the eIF4E-binding protein family.</text>
</comment>
<keyword evidence="3" id="KW-0652">Protein synthesis inhibitor</keyword>
<feature type="non-terminal residue" evidence="5">
    <location>
        <position position="70"/>
    </location>
</feature>
<evidence type="ECO:0000256" key="1">
    <source>
        <dbReference type="ARBA" id="ARBA00005480"/>
    </source>
</evidence>
<dbReference type="PANTHER" id="PTHR12669:SF5">
    <property type="entry name" value="EUKARYOTIC TRANSLATION INITIATION FACTOR 4E-BINDING PROTEIN 3"/>
    <property type="match status" value="1"/>
</dbReference>
<dbReference type="GO" id="GO:0045947">
    <property type="term" value="P:negative regulation of translational initiation"/>
    <property type="evidence" value="ECO:0007669"/>
    <property type="project" value="InterPro"/>
</dbReference>
<evidence type="ECO:0000313" key="5">
    <source>
        <dbReference type="EMBL" id="NXN08201.1"/>
    </source>
</evidence>
<keyword evidence="2" id="KW-0810">Translation regulation</keyword>
<evidence type="ECO:0000256" key="4">
    <source>
        <dbReference type="SAM" id="MobiDB-lite"/>
    </source>
</evidence>
<dbReference type="AlphaFoldDB" id="A0A7L1G4N4"/>
<name>A0A7L1G4N4_9PICI</name>
<dbReference type="EMBL" id="VXBD01002223">
    <property type="protein sequence ID" value="NXN08201.1"/>
    <property type="molecule type" value="Genomic_DNA"/>
</dbReference>
<protein>
    <submittedName>
        <fullName evidence="5">4EBP3 protein</fullName>
    </submittedName>
</protein>
<comment type="caution">
    <text evidence="5">The sequence shown here is derived from an EMBL/GenBank/DDBJ whole genome shotgun (WGS) entry which is preliminary data.</text>
</comment>
<dbReference type="PANTHER" id="PTHR12669">
    <property type="entry name" value="EUKARYOTIC TRANSLATION INITIATION FACTOR 4E-BINDING PROTEIN"/>
    <property type="match status" value="1"/>
</dbReference>
<dbReference type="Proteomes" id="UP000557230">
    <property type="component" value="Unassembled WGS sequence"/>
</dbReference>
<proteinExistence type="inferred from homology"/>
<organism evidence="5 6">
    <name type="scientific">Indicator maculatus</name>
    <name type="common">spotted honeyguide</name>
    <dbReference type="NCBI Taxonomy" id="545262"/>
    <lineage>
        <taxon>Eukaryota</taxon>
        <taxon>Metazoa</taxon>
        <taxon>Chordata</taxon>
        <taxon>Craniata</taxon>
        <taxon>Vertebrata</taxon>
        <taxon>Euteleostomi</taxon>
        <taxon>Archelosauria</taxon>
        <taxon>Archosauria</taxon>
        <taxon>Dinosauria</taxon>
        <taxon>Saurischia</taxon>
        <taxon>Theropoda</taxon>
        <taxon>Coelurosauria</taxon>
        <taxon>Aves</taxon>
        <taxon>Neognathae</taxon>
        <taxon>Neoaves</taxon>
        <taxon>Telluraves</taxon>
        <taxon>Coraciimorphae</taxon>
        <taxon>Piciformes</taxon>
        <taxon>Indicatoridae</taxon>
        <taxon>Indicator</taxon>
    </lineage>
</organism>
<keyword evidence="6" id="KW-1185">Reference proteome</keyword>
<dbReference type="OrthoDB" id="19729at2759"/>
<gene>
    <name evidence="5" type="primary">Eif4ebp3</name>
    <name evidence="5" type="ORF">INDMAC_R15604</name>
</gene>